<dbReference type="GO" id="GO:0008270">
    <property type="term" value="F:zinc ion binding"/>
    <property type="evidence" value="ECO:0007669"/>
    <property type="project" value="InterPro"/>
</dbReference>
<dbReference type="CDD" id="cd12148">
    <property type="entry name" value="fungal_TF_MHR"/>
    <property type="match status" value="1"/>
</dbReference>
<dbReference type="PROSITE" id="PS00463">
    <property type="entry name" value="ZN2_CY6_FUNGAL_1"/>
    <property type="match status" value="1"/>
</dbReference>
<dbReference type="Pfam" id="PF04082">
    <property type="entry name" value="Fungal_trans"/>
    <property type="match status" value="1"/>
</dbReference>
<feature type="compositionally biased region" description="Polar residues" evidence="8">
    <location>
        <begin position="793"/>
        <end position="817"/>
    </location>
</feature>
<evidence type="ECO:0000256" key="2">
    <source>
        <dbReference type="ARBA" id="ARBA00022723"/>
    </source>
</evidence>
<dbReference type="Proteomes" id="UP000799302">
    <property type="component" value="Unassembled WGS sequence"/>
</dbReference>
<proteinExistence type="predicted"/>
<evidence type="ECO:0000313" key="11">
    <source>
        <dbReference type="Proteomes" id="UP000799302"/>
    </source>
</evidence>
<dbReference type="Pfam" id="PF00172">
    <property type="entry name" value="Zn_clus"/>
    <property type="match status" value="1"/>
</dbReference>
<dbReference type="PANTHER" id="PTHR31313">
    <property type="entry name" value="TY1 ENHANCER ACTIVATOR"/>
    <property type="match status" value="1"/>
</dbReference>
<dbReference type="SMART" id="SM00066">
    <property type="entry name" value="GAL4"/>
    <property type="match status" value="1"/>
</dbReference>
<evidence type="ECO:0000313" key="10">
    <source>
        <dbReference type="EMBL" id="KAF2674193.1"/>
    </source>
</evidence>
<feature type="region of interest" description="Disordered" evidence="8">
    <location>
        <begin position="793"/>
        <end position="820"/>
    </location>
</feature>
<dbReference type="Gene3D" id="4.10.240.10">
    <property type="entry name" value="Zn(2)-C6 fungal-type DNA-binding domain"/>
    <property type="match status" value="1"/>
</dbReference>
<evidence type="ECO:0000256" key="4">
    <source>
        <dbReference type="ARBA" id="ARBA00023015"/>
    </source>
</evidence>
<evidence type="ECO:0000259" key="9">
    <source>
        <dbReference type="PROSITE" id="PS50048"/>
    </source>
</evidence>
<comment type="subcellular location">
    <subcellularLocation>
        <location evidence="1">Nucleus</location>
    </subcellularLocation>
</comment>
<evidence type="ECO:0000256" key="3">
    <source>
        <dbReference type="ARBA" id="ARBA00022833"/>
    </source>
</evidence>
<dbReference type="InterPro" id="IPR007219">
    <property type="entry name" value="XnlR_reg_dom"/>
</dbReference>
<feature type="domain" description="Zn(2)-C6 fungal-type" evidence="9">
    <location>
        <begin position="35"/>
        <end position="67"/>
    </location>
</feature>
<evidence type="ECO:0000256" key="5">
    <source>
        <dbReference type="ARBA" id="ARBA00023125"/>
    </source>
</evidence>
<dbReference type="SUPFAM" id="SSF57701">
    <property type="entry name" value="Zn2/Cys6 DNA-binding domain"/>
    <property type="match status" value="1"/>
</dbReference>
<dbReference type="InterPro" id="IPR051615">
    <property type="entry name" value="Transcr_Regulatory_Elem"/>
</dbReference>
<dbReference type="EMBL" id="MU004230">
    <property type="protein sequence ID" value="KAF2674193.1"/>
    <property type="molecule type" value="Genomic_DNA"/>
</dbReference>
<dbReference type="GO" id="GO:0003677">
    <property type="term" value="F:DNA binding"/>
    <property type="evidence" value="ECO:0007669"/>
    <property type="project" value="UniProtKB-KW"/>
</dbReference>
<feature type="compositionally biased region" description="Low complexity" evidence="8">
    <location>
        <begin position="673"/>
        <end position="684"/>
    </location>
</feature>
<dbReference type="PANTHER" id="PTHR31313:SF79">
    <property type="entry name" value="C6 FINGER DOMAIN-CONTAINING PROTEIN"/>
    <property type="match status" value="1"/>
</dbReference>
<dbReference type="OrthoDB" id="2283631at2759"/>
<keyword evidence="5" id="KW-0238">DNA-binding</keyword>
<keyword evidence="2" id="KW-0479">Metal-binding</keyword>
<name>A0A6A6URU7_9PEZI</name>
<evidence type="ECO:0000256" key="1">
    <source>
        <dbReference type="ARBA" id="ARBA00004123"/>
    </source>
</evidence>
<dbReference type="PROSITE" id="PS50048">
    <property type="entry name" value="ZN2_CY6_FUNGAL_2"/>
    <property type="match status" value="1"/>
</dbReference>
<reference evidence="10" key="1">
    <citation type="journal article" date="2020" name="Stud. Mycol.">
        <title>101 Dothideomycetes genomes: a test case for predicting lifestyles and emergence of pathogens.</title>
        <authorList>
            <person name="Haridas S."/>
            <person name="Albert R."/>
            <person name="Binder M."/>
            <person name="Bloem J."/>
            <person name="Labutti K."/>
            <person name="Salamov A."/>
            <person name="Andreopoulos B."/>
            <person name="Baker S."/>
            <person name="Barry K."/>
            <person name="Bills G."/>
            <person name="Bluhm B."/>
            <person name="Cannon C."/>
            <person name="Castanera R."/>
            <person name="Culley D."/>
            <person name="Daum C."/>
            <person name="Ezra D."/>
            <person name="Gonzalez J."/>
            <person name="Henrissat B."/>
            <person name="Kuo A."/>
            <person name="Liang C."/>
            <person name="Lipzen A."/>
            <person name="Lutzoni F."/>
            <person name="Magnuson J."/>
            <person name="Mondo S."/>
            <person name="Nolan M."/>
            <person name="Ohm R."/>
            <person name="Pangilinan J."/>
            <person name="Park H.-J."/>
            <person name="Ramirez L."/>
            <person name="Alfaro M."/>
            <person name="Sun H."/>
            <person name="Tritt A."/>
            <person name="Yoshinaga Y."/>
            <person name="Zwiers L.-H."/>
            <person name="Turgeon B."/>
            <person name="Goodwin S."/>
            <person name="Spatafora J."/>
            <person name="Crous P."/>
            <person name="Grigoriev I."/>
        </authorList>
    </citation>
    <scope>NUCLEOTIDE SEQUENCE</scope>
    <source>
        <strain evidence="10">CBS 115976</strain>
    </source>
</reference>
<protein>
    <recommendedName>
        <fullName evidence="9">Zn(2)-C6 fungal-type domain-containing protein</fullName>
    </recommendedName>
</protein>
<dbReference type="AlphaFoldDB" id="A0A6A6URU7"/>
<evidence type="ECO:0000256" key="6">
    <source>
        <dbReference type="ARBA" id="ARBA00023163"/>
    </source>
</evidence>
<sequence>MSAFVPSTSNKEPVQRNYVFVDEHNRHKRLKVMRACEGCRRRKIKCDSATTNTWPCAACTRLKLQCVPPSVSYEKESPTPGTHTFELQKSHSYPSIEQSDHPDMPQGVMQSQYSTIDSTLHSSIQSHYGDVRGMQSGYLDSTTSPEMLHYGGMAATSLHRHPNSAAMYAASQSVPPPPMSEQGWATESTASTLADAFGDLQIDLAAKAPYIADQKELAESPAVQEYEVDLPMLLGPDKRIRIPAEMMPSEQKALHYFKYFFDNIHPFIPVLCQPAFYQQWAHNRESIPPLLLESIFACTTAMLNETQEFNQWIALAIRHEESYKDVPRLTTVQAQLLLMKAKESQPQKRGYFYRSWMSIVNIIAMSKDLGLHEHLESHEDEGSCGFSTPECVSRTRIWQTLSILEAMVGGPQARYEFSIDPETVDCNEPNPDLLNGVEYQVSRQFTYMSRCIINVRKTIKSFLKLRRKGPDWSLNEAYTSVESLYHKWTSDCPQDLQVVCPPDDSLPWIASPFVGNMAAYWHLSIVMHHRPQIHYLMEHVPGDSWRPYMLICLDSSKKIIRIFESMISTYKTESLRAMLRGISFTIYSVLTCTMLHLAAITAPDPEINNAARDYFVRSMRLLENTTPLWPMNSIKAQIQALREAFSADMSKPFDLKPGFPFGSPTPQPQDLPSISQQSSYSNQQHESHTPIDSNPVSYNLVLPVTPPTSISEEDKQTDSPVVQQSVGMMSQSNAQQHNSMPSASPQAQWNPSHVFNKWNTAFWSPASQRGATVEQYSPSLSNVSAVPDYELHTPTNDYSPTAYSSHSFSPETPQSAMTPRPLPTSFPNIGIEYVSPAAWQEAVATSFGTGLKRRWDGPQGGKHMG</sequence>
<evidence type="ECO:0000256" key="7">
    <source>
        <dbReference type="ARBA" id="ARBA00023242"/>
    </source>
</evidence>
<feature type="region of interest" description="Disordered" evidence="8">
    <location>
        <begin position="71"/>
        <end position="101"/>
    </location>
</feature>
<dbReference type="GO" id="GO:0006351">
    <property type="term" value="P:DNA-templated transcription"/>
    <property type="evidence" value="ECO:0007669"/>
    <property type="project" value="InterPro"/>
</dbReference>
<keyword evidence="7" id="KW-0539">Nucleus</keyword>
<dbReference type="InterPro" id="IPR001138">
    <property type="entry name" value="Zn2Cys6_DnaBD"/>
</dbReference>
<evidence type="ECO:0000256" key="8">
    <source>
        <dbReference type="SAM" id="MobiDB-lite"/>
    </source>
</evidence>
<dbReference type="GO" id="GO:0005634">
    <property type="term" value="C:nucleus"/>
    <property type="evidence" value="ECO:0007669"/>
    <property type="project" value="UniProtKB-SubCell"/>
</dbReference>
<accession>A0A6A6URU7</accession>
<keyword evidence="3" id="KW-0862">Zinc</keyword>
<gene>
    <name evidence="10" type="ORF">BT63DRAFT_408401</name>
</gene>
<dbReference type="InterPro" id="IPR036864">
    <property type="entry name" value="Zn2-C6_fun-type_DNA-bd_sf"/>
</dbReference>
<dbReference type="GO" id="GO:0000981">
    <property type="term" value="F:DNA-binding transcription factor activity, RNA polymerase II-specific"/>
    <property type="evidence" value="ECO:0007669"/>
    <property type="project" value="InterPro"/>
</dbReference>
<organism evidence="10 11">
    <name type="scientific">Microthyrium microscopicum</name>
    <dbReference type="NCBI Taxonomy" id="703497"/>
    <lineage>
        <taxon>Eukaryota</taxon>
        <taxon>Fungi</taxon>
        <taxon>Dikarya</taxon>
        <taxon>Ascomycota</taxon>
        <taxon>Pezizomycotina</taxon>
        <taxon>Dothideomycetes</taxon>
        <taxon>Dothideomycetes incertae sedis</taxon>
        <taxon>Microthyriales</taxon>
        <taxon>Microthyriaceae</taxon>
        <taxon>Microthyrium</taxon>
    </lineage>
</organism>
<feature type="compositionally biased region" description="Polar residues" evidence="8">
    <location>
        <begin position="79"/>
        <end position="97"/>
    </location>
</feature>
<keyword evidence="11" id="KW-1185">Reference proteome</keyword>
<keyword evidence="4" id="KW-0805">Transcription regulation</keyword>
<dbReference type="CDD" id="cd00067">
    <property type="entry name" value="GAL4"/>
    <property type="match status" value="1"/>
</dbReference>
<feature type="region of interest" description="Disordered" evidence="8">
    <location>
        <begin position="656"/>
        <end position="723"/>
    </location>
</feature>
<keyword evidence="6" id="KW-0804">Transcription</keyword>